<accession>A0ABR3WBN3</accession>
<keyword evidence="3" id="KW-1185">Reference proteome</keyword>
<gene>
    <name evidence="2" type="ORF">VTK73DRAFT_7938</name>
</gene>
<evidence type="ECO:0000256" key="1">
    <source>
        <dbReference type="SAM" id="MobiDB-lite"/>
    </source>
</evidence>
<dbReference type="Proteomes" id="UP001586593">
    <property type="component" value="Unassembled WGS sequence"/>
</dbReference>
<organism evidence="2 3">
    <name type="scientific">Phialemonium thermophilum</name>
    <dbReference type="NCBI Taxonomy" id="223376"/>
    <lineage>
        <taxon>Eukaryota</taxon>
        <taxon>Fungi</taxon>
        <taxon>Dikarya</taxon>
        <taxon>Ascomycota</taxon>
        <taxon>Pezizomycotina</taxon>
        <taxon>Sordariomycetes</taxon>
        <taxon>Sordariomycetidae</taxon>
        <taxon>Cephalothecales</taxon>
        <taxon>Cephalothecaceae</taxon>
        <taxon>Phialemonium</taxon>
    </lineage>
</organism>
<comment type="caution">
    <text evidence="2">The sequence shown here is derived from an EMBL/GenBank/DDBJ whole genome shotgun (WGS) entry which is preliminary data.</text>
</comment>
<feature type="compositionally biased region" description="Basic residues" evidence="1">
    <location>
        <begin position="1"/>
        <end position="10"/>
    </location>
</feature>
<feature type="region of interest" description="Disordered" evidence="1">
    <location>
        <begin position="262"/>
        <end position="291"/>
    </location>
</feature>
<protein>
    <submittedName>
        <fullName evidence="2">Uncharacterized protein</fullName>
    </submittedName>
</protein>
<evidence type="ECO:0000313" key="3">
    <source>
        <dbReference type="Proteomes" id="UP001586593"/>
    </source>
</evidence>
<dbReference type="EMBL" id="JAZHXJ010000537">
    <property type="protein sequence ID" value="KAL1858124.1"/>
    <property type="molecule type" value="Genomic_DNA"/>
</dbReference>
<evidence type="ECO:0000313" key="2">
    <source>
        <dbReference type="EMBL" id="KAL1858124.1"/>
    </source>
</evidence>
<feature type="region of interest" description="Disordered" evidence="1">
    <location>
        <begin position="1"/>
        <end position="109"/>
    </location>
</feature>
<feature type="compositionally biased region" description="Polar residues" evidence="1">
    <location>
        <begin position="52"/>
        <end position="72"/>
    </location>
</feature>
<reference evidence="2 3" key="1">
    <citation type="journal article" date="2024" name="Commun. Biol.">
        <title>Comparative genomic analysis of thermophilic fungi reveals convergent evolutionary adaptations and gene losses.</title>
        <authorList>
            <person name="Steindorff A.S."/>
            <person name="Aguilar-Pontes M.V."/>
            <person name="Robinson A.J."/>
            <person name="Andreopoulos B."/>
            <person name="LaButti K."/>
            <person name="Kuo A."/>
            <person name="Mondo S."/>
            <person name="Riley R."/>
            <person name="Otillar R."/>
            <person name="Haridas S."/>
            <person name="Lipzen A."/>
            <person name="Grimwood J."/>
            <person name="Schmutz J."/>
            <person name="Clum A."/>
            <person name="Reid I.D."/>
            <person name="Moisan M.C."/>
            <person name="Butler G."/>
            <person name="Nguyen T.T.M."/>
            <person name="Dewar K."/>
            <person name="Conant G."/>
            <person name="Drula E."/>
            <person name="Henrissat B."/>
            <person name="Hansel C."/>
            <person name="Singer S."/>
            <person name="Hutchinson M.I."/>
            <person name="de Vries R.P."/>
            <person name="Natvig D.O."/>
            <person name="Powell A.J."/>
            <person name="Tsang A."/>
            <person name="Grigoriev I.V."/>
        </authorList>
    </citation>
    <scope>NUCLEOTIDE SEQUENCE [LARGE SCALE GENOMIC DNA]</scope>
    <source>
        <strain evidence="2 3">ATCC 24622</strain>
    </source>
</reference>
<name>A0ABR3WBN3_9PEZI</name>
<feature type="compositionally biased region" description="Basic and acidic residues" evidence="1">
    <location>
        <begin position="39"/>
        <end position="50"/>
    </location>
</feature>
<sequence length="291" mass="31981">MPPAKRRRTRQTAAAPASESAPQDEASSTNMPPAQSADVKQEAEDAKVEGDGTSSRAGTEVATQSEDGSVTNDLALLDEEEIPDEADLSQPPTPPPGGAEEGQKDHAAQPRRYHAGYNELKTFHGQYYSGMAVGGSHTWNYDPGVWRETKEEPDLWKIDYRTNKRRARKAPQGSGAPVGTEYHWLIVAHQYVKKVDANTYETHLVGSKYKLAHKAANATAWSVPTVKAQREREIELLDHAKRRVQGLPPVLAGEKVRVERHEKGQRRLEDMFAGAGAAKKRKAESEVDGGQ</sequence>
<proteinExistence type="predicted"/>
<feature type="compositionally biased region" description="Acidic residues" evidence="1">
    <location>
        <begin position="76"/>
        <end position="87"/>
    </location>
</feature>